<reference evidence="3 4" key="1">
    <citation type="journal article" date="2011" name="J. Bacteriol.">
        <title>Complete genome sequence of the plant pathogen Ralstonia solanacearum strain Po82.</title>
        <authorList>
            <person name="Xu J."/>
            <person name="Zheng H.J."/>
            <person name="Liu L."/>
            <person name="Pan Z.C."/>
            <person name="Prior P."/>
            <person name="Tang B."/>
            <person name="Xu J.S."/>
            <person name="Zhang H."/>
            <person name="Tian Q."/>
            <person name="Zhang L.Q."/>
            <person name="Feng J."/>
        </authorList>
    </citation>
    <scope>NUCLEOTIDE SEQUENCE [LARGE SCALE GENOMIC DNA]</scope>
    <source>
        <strain evidence="3 4">Po82</strain>
    </source>
</reference>
<dbReference type="Pfam" id="PF00903">
    <property type="entry name" value="Glyoxalase"/>
    <property type="match status" value="1"/>
</dbReference>
<dbReference type="GO" id="GO:0016829">
    <property type="term" value="F:lyase activity"/>
    <property type="evidence" value="ECO:0007669"/>
    <property type="project" value="UniProtKB-KW"/>
</dbReference>
<dbReference type="eggNOG" id="COG3324">
    <property type="taxonomic scope" value="Bacteria"/>
</dbReference>
<dbReference type="PANTHER" id="PTHR33993:SF2">
    <property type="entry name" value="VOC DOMAIN-CONTAINING PROTEIN"/>
    <property type="match status" value="1"/>
</dbReference>
<dbReference type="KEGG" id="rsn:RSPO_c00828"/>
<protein>
    <submittedName>
        <fullName evidence="3">Lactoylglutathione lyase</fullName>
    </submittedName>
</protein>
<feature type="domain" description="VOC" evidence="2">
    <location>
        <begin position="38"/>
        <end position="154"/>
    </location>
</feature>
<feature type="region of interest" description="Disordered" evidence="1">
    <location>
        <begin position="1"/>
        <end position="28"/>
    </location>
</feature>
<dbReference type="Proteomes" id="UP000007953">
    <property type="component" value="Chromosome"/>
</dbReference>
<dbReference type="AlphaFoldDB" id="F6FYP7"/>
<dbReference type="InterPro" id="IPR029068">
    <property type="entry name" value="Glyas_Bleomycin-R_OHBP_Dase"/>
</dbReference>
<name>F6FYP7_RALS8</name>
<dbReference type="Gene3D" id="3.10.180.10">
    <property type="entry name" value="2,3-Dihydroxybiphenyl 1,2-Dioxygenase, domain 1"/>
    <property type="match status" value="1"/>
</dbReference>
<dbReference type="InterPro" id="IPR052164">
    <property type="entry name" value="Anthracycline_SecMetBiosynth"/>
</dbReference>
<proteinExistence type="predicted"/>
<keyword evidence="3" id="KW-0456">Lyase</keyword>
<dbReference type="PATRIC" id="fig|1031711.3.peg.810"/>
<dbReference type="HOGENOM" id="CLU_127592_0_2_4"/>
<accession>F6FYP7</accession>
<dbReference type="InterPro" id="IPR037523">
    <property type="entry name" value="VOC_core"/>
</dbReference>
<dbReference type="PANTHER" id="PTHR33993">
    <property type="entry name" value="GLYOXALASE-RELATED"/>
    <property type="match status" value="1"/>
</dbReference>
<dbReference type="InterPro" id="IPR004360">
    <property type="entry name" value="Glyas_Fos-R_dOase_dom"/>
</dbReference>
<dbReference type="EMBL" id="CP002819">
    <property type="protein sequence ID" value="AEG68130.1"/>
    <property type="molecule type" value="Genomic_DNA"/>
</dbReference>
<dbReference type="SUPFAM" id="SSF54593">
    <property type="entry name" value="Glyoxalase/Bleomycin resistance protein/Dihydroxybiphenyl dioxygenase"/>
    <property type="match status" value="1"/>
</dbReference>
<evidence type="ECO:0000313" key="3">
    <source>
        <dbReference type="EMBL" id="AEG68130.1"/>
    </source>
</evidence>
<dbReference type="PROSITE" id="PS51819">
    <property type="entry name" value="VOC"/>
    <property type="match status" value="1"/>
</dbReference>
<evidence type="ECO:0000313" key="4">
    <source>
        <dbReference type="Proteomes" id="UP000007953"/>
    </source>
</evidence>
<gene>
    <name evidence="3" type="ordered locus">RSPO_c00828</name>
</gene>
<organism evidence="3 4">
    <name type="scientific">Ralstonia solanacearum (strain Po82)</name>
    <dbReference type="NCBI Taxonomy" id="1031711"/>
    <lineage>
        <taxon>Bacteria</taxon>
        <taxon>Pseudomonadati</taxon>
        <taxon>Pseudomonadota</taxon>
        <taxon>Betaproteobacteria</taxon>
        <taxon>Burkholderiales</taxon>
        <taxon>Burkholderiaceae</taxon>
        <taxon>Ralstonia</taxon>
        <taxon>Ralstonia solanacearum species complex</taxon>
    </lineage>
</organism>
<evidence type="ECO:0000259" key="2">
    <source>
        <dbReference type="PROSITE" id="PS51819"/>
    </source>
</evidence>
<dbReference type="CDD" id="cd07247">
    <property type="entry name" value="SgaA_N_like"/>
    <property type="match status" value="1"/>
</dbReference>
<sequence>MLLTERCQEPPATIAPPQRDGLPRPPVSPTGATIMASVINWFEIPTADFPRAVTFYEHVFDTRLKQEDMGELRMGVFPAGETTVHGALVHGQGFAPSDRGSVLYLNAPDLDTVLERVNGNGGQCVFGPMTLPDHMGRIAHIVDTEGNRIGLHEPDATTQAYLLQP</sequence>
<evidence type="ECO:0000256" key="1">
    <source>
        <dbReference type="SAM" id="MobiDB-lite"/>
    </source>
</evidence>